<evidence type="ECO:0000256" key="3">
    <source>
        <dbReference type="ARBA" id="ARBA00023239"/>
    </source>
</evidence>
<evidence type="ECO:0000313" key="6">
    <source>
        <dbReference type="Proteomes" id="UP000620550"/>
    </source>
</evidence>
<sequence length="285" mass="31885">MPNEPNTVLVDCPRDAIQGIKTFIPTEKKIAYINSLLQRDLFGYIDFGSFVSPKAVPQLADTASVLEGLENKGSTKLIAIIANEKGAVRGREFSQIDYLGFPFSMSDTFQRRNTNRSIEEAYESILACQDILSKGSVELMIYLSMAFGNPYGDHWHPDIVLEWVERLVGIGIRKFSIADTTSSATAERIRQLFSLLYREYPDIEWSIHLHSRTAGALEKVDAAYSVGCRIFEGAVMGYGGCPFAQDDLVGNIPTELLLRRFKGIDDAVTQDLKENFQKLIKNVDI</sequence>
<dbReference type="InterPro" id="IPR013785">
    <property type="entry name" value="Aldolase_TIM"/>
</dbReference>
<dbReference type="InterPro" id="IPR043594">
    <property type="entry name" value="HMGL"/>
</dbReference>
<reference evidence="6" key="1">
    <citation type="journal article" date="2019" name="Int. J. Syst. Evol. Microbiol.">
        <title>The Global Catalogue of Microorganisms (GCM) 10K type strain sequencing project: providing services to taxonomists for standard genome sequencing and annotation.</title>
        <authorList>
            <consortium name="The Broad Institute Genomics Platform"/>
            <consortium name="The Broad Institute Genome Sequencing Center for Infectious Disease"/>
            <person name="Wu L."/>
            <person name="Ma J."/>
        </authorList>
    </citation>
    <scope>NUCLEOTIDE SEQUENCE [LARGE SCALE GENOMIC DNA]</scope>
    <source>
        <strain evidence="6">CGMCC 1.12966</strain>
    </source>
</reference>
<dbReference type="Proteomes" id="UP000620550">
    <property type="component" value="Unassembled WGS sequence"/>
</dbReference>
<dbReference type="RefSeq" id="WP_189625555.1">
    <property type="nucleotide sequence ID" value="NZ_BNAF01000003.1"/>
</dbReference>
<dbReference type="Gene3D" id="3.20.20.70">
    <property type="entry name" value="Aldolase class I"/>
    <property type="match status" value="1"/>
</dbReference>
<feature type="domain" description="Pyruvate carboxyltransferase" evidence="4">
    <location>
        <begin position="6"/>
        <end position="274"/>
    </location>
</feature>
<dbReference type="InterPro" id="IPR000891">
    <property type="entry name" value="PYR_CT"/>
</dbReference>
<dbReference type="PROSITE" id="PS50991">
    <property type="entry name" value="PYR_CT"/>
    <property type="match status" value="1"/>
</dbReference>
<evidence type="ECO:0000313" key="5">
    <source>
        <dbReference type="EMBL" id="GHE29436.1"/>
    </source>
</evidence>
<dbReference type="Pfam" id="PF00682">
    <property type="entry name" value="HMGL-like"/>
    <property type="match status" value="1"/>
</dbReference>
<evidence type="ECO:0000256" key="2">
    <source>
        <dbReference type="ARBA" id="ARBA00022723"/>
    </source>
</evidence>
<name>A0ABQ3HUN1_9SPHI</name>
<dbReference type="PANTHER" id="PTHR42738">
    <property type="entry name" value="HYDROXYMETHYLGLUTARYL-COA LYASE"/>
    <property type="match status" value="1"/>
</dbReference>
<dbReference type="SUPFAM" id="SSF51569">
    <property type="entry name" value="Aldolase"/>
    <property type="match status" value="1"/>
</dbReference>
<dbReference type="EMBL" id="BNAF01000003">
    <property type="protein sequence ID" value="GHE29436.1"/>
    <property type="molecule type" value="Genomic_DNA"/>
</dbReference>
<gene>
    <name evidence="5" type="primary">mvaB</name>
    <name evidence="5" type="ORF">GCM10017764_10360</name>
</gene>
<organism evidence="5 6">
    <name type="scientific">Sphingobacterium griseoflavum</name>
    <dbReference type="NCBI Taxonomy" id="1474952"/>
    <lineage>
        <taxon>Bacteria</taxon>
        <taxon>Pseudomonadati</taxon>
        <taxon>Bacteroidota</taxon>
        <taxon>Sphingobacteriia</taxon>
        <taxon>Sphingobacteriales</taxon>
        <taxon>Sphingobacteriaceae</taxon>
        <taxon>Sphingobacterium</taxon>
    </lineage>
</organism>
<comment type="similarity">
    <text evidence="1">Belongs to the HMG-CoA lyase family.</text>
</comment>
<keyword evidence="6" id="KW-1185">Reference proteome</keyword>
<evidence type="ECO:0000259" key="4">
    <source>
        <dbReference type="PROSITE" id="PS50991"/>
    </source>
</evidence>
<keyword evidence="3 5" id="KW-0456">Lyase</keyword>
<dbReference type="GO" id="GO:0016829">
    <property type="term" value="F:lyase activity"/>
    <property type="evidence" value="ECO:0007669"/>
    <property type="project" value="UniProtKB-KW"/>
</dbReference>
<comment type="caution">
    <text evidence="5">The sequence shown here is derived from an EMBL/GenBank/DDBJ whole genome shotgun (WGS) entry which is preliminary data.</text>
</comment>
<evidence type="ECO:0000256" key="1">
    <source>
        <dbReference type="ARBA" id="ARBA00009405"/>
    </source>
</evidence>
<keyword evidence="2" id="KW-0479">Metal-binding</keyword>
<protein>
    <submittedName>
        <fullName evidence="5">Hydroxymethylglutaryl-CoA lyase</fullName>
    </submittedName>
</protein>
<proteinExistence type="inferred from homology"/>
<dbReference type="PANTHER" id="PTHR42738:SF7">
    <property type="entry name" value="HYDROXYMETHYLGLUTARYL-COA LYASE"/>
    <property type="match status" value="1"/>
</dbReference>
<accession>A0ABQ3HUN1</accession>